<reference evidence="1" key="1">
    <citation type="submission" date="2021-05" db="EMBL/GenBank/DDBJ databases">
        <authorList>
            <person name="Scholz U."/>
            <person name="Mascher M."/>
            <person name="Fiebig A."/>
        </authorList>
    </citation>
    <scope>NUCLEOTIDE SEQUENCE [LARGE SCALE GENOMIC DNA]</scope>
</reference>
<accession>A0ACD5U6I6</accession>
<evidence type="ECO:0000313" key="1">
    <source>
        <dbReference type="EnsemblPlants" id="AVESA.00010b.r2.1DG0184650.1.CDS.1"/>
    </source>
</evidence>
<keyword evidence="2" id="KW-1185">Reference proteome</keyword>
<sequence>MVTFKHGDKVYMHQAQDPAQFQAMESKKAQKRAVAKAKRERREIMLEARSLLKRSVIAEIKGDTEASQRLRVQAANRRTTASSVRAPAQGPEPGIPTPTAQRTEVELLEALEVVSFDLRRLMTNARLSHSPHRLRNHRRKYQKVQHLHRKISSRIAQSAVPEEDWSLDAMELAHKVFTYGNTLNPPYDLFPDQWANEPSKIKELVRRAIMKEFWKRRSRKQPVLPGQTIAYELSDGSLHPPSMWAPCLHTSAGDHPSSSNNNNNRFSVLWNRHLHPAWKIYDKNFANSKTK</sequence>
<proteinExistence type="predicted"/>
<dbReference type="Proteomes" id="UP001732700">
    <property type="component" value="Chromosome 1D"/>
</dbReference>
<name>A0ACD5U6I6_AVESA</name>
<reference evidence="1" key="2">
    <citation type="submission" date="2025-09" db="UniProtKB">
        <authorList>
            <consortium name="EnsemblPlants"/>
        </authorList>
    </citation>
    <scope>IDENTIFICATION</scope>
</reference>
<protein>
    <submittedName>
        <fullName evidence="1">Uncharacterized protein</fullName>
    </submittedName>
</protein>
<organism evidence="1 2">
    <name type="scientific">Avena sativa</name>
    <name type="common">Oat</name>
    <dbReference type="NCBI Taxonomy" id="4498"/>
    <lineage>
        <taxon>Eukaryota</taxon>
        <taxon>Viridiplantae</taxon>
        <taxon>Streptophyta</taxon>
        <taxon>Embryophyta</taxon>
        <taxon>Tracheophyta</taxon>
        <taxon>Spermatophyta</taxon>
        <taxon>Magnoliopsida</taxon>
        <taxon>Liliopsida</taxon>
        <taxon>Poales</taxon>
        <taxon>Poaceae</taxon>
        <taxon>BOP clade</taxon>
        <taxon>Pooideae</taxon>
        <taxon>Poodae</taxon>
        <taxon>Poeae</taxon>
        <taxon>Poeae Chloroplast Group 1 (Aveneae type)</taxon>
        <taxon>Aveninae</taxon>
        <taxon>Avena</taxon>
    </lineage>
</organism>
<dbReference type="EnsemblPlants" id="AVESA.00010b.r2.1DG0184650.1">
    <property type="protein sequence ID" value="AVESA.00010b.r2.1DG0184650.1.CDS.1"/>
    <property type="gene ID" value="AVESA.00010b.r2.1DG0184650"/>
</dbReference>
<evidence type="ECO:0000313" key="2">
    <source>
        <dbReference type="Proteomes" id="UP001732700"/>
    </source>
</evidence>